<dbReference type="NCBIfam" id="TIGR03135">
    <property type="entry name" value="malonate_mdcG"/>
    <property type="match status" value="1"/>
</dbReference>
<feature type="domain" description="Phosphoribosyl-dephospho-CoA transferase MdcG N-terminal" evidence="4">
    <location>
        <begin position="85"/>
        <end position="159"/>
    </location>
</feature>
<sequence length="302" mass="33164">MTDSSPLATDDANAYRDRVRLPRQRGLNRFARHAFGLRPSCDRRCASRAPPRVNRRSAVDYASVDFRHGATMSTLPLIRPIHPIRPHDLLWMADARDLIVDAPAPAWVTSAWLVQAPVVVRREDTGDSERLPVGVRGMTRAERLAGYLPLSRVVRRVTPENVVEGSASILSTLDANLPCLQAFEQVRARLDGLGFAWGVTGSAGFALATGIRVLRDTSDLDVLIRIPSRPADDVLDACAHACADAPARIDAQIDTGFGGFALLEWRARRGRVLLKTARGPVLVEDPWRPARVEPAQTDAAHR</sequence>
<proteinExistence type="predicted"/>
<organism evidence="5 6">
    <name type="scientific">Pararobbsia silviterrae</name>
    <dbReference type="NCBI Taxonomy" id="1792498"/>
    <lineage>
        <taxon>Bacteria</taxon>
        <taxon>Pseudomonadati</taxon>
        <taxon>Pseudomonadota</taxon>
        <taxon>Betaproteobacteria</taxon>
        <taxon>Burkholderiales</taxon>
        <taxon>Burkholderiaceae</taxon>
        <taxon>Pararobbsia</taxon>
    </lineage>
</organism>
<accession>A0A494Y5Y4</accession>
<dbReference type="Proteomes" id="UP000270342">
    <property type="component" value="Unassembled WGS sequence"/>
</dbReference>
<dbReference type="GO" id="GO:0016779">
    <property type="term" value="F:nucleotidyltransferase activity"/>
    <property type="evidence" value="ECO:0007669"/>
    <property type="project" value="UniProtKB-KW"/>
</dbReference>
<dbReference type="Pfam" id="PF20866">
    <property type="entry name" value="MdcG_N"/>
    <property type="match status" value="1"/>
</dbReference>
<dbReference type="InterPro" id="IPR049180">
    <property type="entry name" value="MdcG_C"/>
</dbReference>
<evidence type="ECO:0000256" key="2">
    <source>
        <dbReference type="ARBA" id="ARBA00022695"/>
    </source>
</evidence>
<dbReference type="Pfam" id="PF10620">
    <property type="entry name" value="MdcG"/>
    <property type="match status" value="1"/>
</dbReference>
<evidence type="ECO:0000256" key="1">
    <source>
        <dbReference type="ARBA" id="ARBA00022679"/>
    </source>
</evidence>
<dbReference type="InterPro" id="IPR048903">
    <property type="entry name" value="MdcG_N"/>
</dbReference>
<dbReference type="AlphaFoldDB" id="A0A494Y5Y4"/>
<comment type="caution">
    <text evidence="5">The sequence shown here is derived from an EMBL/GenBank/DDBJ whole genome shotgun (WGS) entry which is preliminary data.</text>
</comment>
<keyword evidence="6" id="KW-1185">Reference proteome</keyword>
<dbReference type="EMBL" id="RBZU01000004">
    <property type="protein sequence ID" value="RKP55736.1"/>
    <property type="molecule type" value="Genomic_DNA"/>
</dbReference>
<keyword evidence="2" id="KW-0548">Nucleotidyltransferase</keyword>
<gene>
    <name evidence="5" type="ORF">D7S86_10965</name>
</gene>
<evidence type="ECO:0000259" key="3">
    <source>
        <dbReference type="Pfam" id="PF10620"/>
    </source>
</evidence>
<evidence type="ECO:0000313" key="5">
    <source>
        <dbReference type="EMBL" id="RKP55736.1"/>
    </source>
</evidence>
<evidence type="ECO:0000313" key="6">
    <source>
        <dbReference type="Proteomes" id="UP000270342"/>
    </source>
</evidence>
<feature type="domain" description="Phosphoribosyl-dephospho-CoA transferase MdcG C-terminal" evidence="3">
    <location>
        <begin position="175"/>
        <end position="286"/>
    </location>
</feature>
<reference evidence="5 6" key="1">
    <citation type="submission" date="2018-10" db="EMBL/GenBank/DDBJ databases">
        <title>Robbsia sp. DHC34, isolated from soil.</title>
        <authorList>
            <person name="Gao Z.-H."/>
            <person name="Qiu L.-H."/>
        </authorList>
    </citation>
    <scope>NUCLEOTIDE SEQUENCE [LARGE SCALE GENOMIC DNA]</scope>
    <source>
        <strain evidence="5 6">DHC34</strain>
    </source>
</reference>
<protein>
    <submittedName>
        <fullName evidence="5">Malonate decarboxylase holo-ACP synthase</fullName>
    </submittedName>
</protein>
<dbReference type="NCBIfam" id="NF002332">
    <property type="entry name" value="PRK01293.1"/>
    <property type="match status" value="1"/>
</dbReference>
<name>A0A494Y5Y4_9BURK</name>
<keyword evidence="1" id="KW-0808">Transferase</keyword>
<dbReference type="InterPro" id="IPR017557">
    <property type="entry name" value="Holo-ACP_synthase"/>
</dbReference>
<evidence type="ECO:0000259" key="4">
    <source>
        <dbReference type="Pfam" id="PF20866"/>
    </source>
</evidence>